<reference evidence="2 3" key="1">
    <citation type="submission" date="2023-04" db="EMBL/GenBank/DDBJ databases">
        <title>Marinoamorphus aggregata gen. nov., sp. Nov., isolate from tissue of brittle star Ophioplocus japonicus.</title>
        <authorList>
            <person name="Kawano K."/>
            <person name="Sawayama S."/>
            <person name="Nakagawa S."/>
        </authorList>
    </citation>
    <scope>NUCLEOTIDE SEQUENCE [LARGE SCALE GENOMIC DNA]</scope>
    <source>
        <strain evidence="2 3">NKW23</strain>
    </source>
</reference>
<feature type="chain" id="PRO_5047283155" evidence="1">
    <location>
        <begin position="22"/>
        <end position="189"/>
    </location>
</feature>
<protein>
    <submittedName>
        <fullName evidence="2">Uncharacterized protein</fullName>
    </submittedName>
</protein>
<dbReference type="RefSeq" id="WP_285670629.1">
    <property type="nucleotide sequence ID" value="NZ_BSYI01000006.1"/>
</dbReference>
<dbReference type="EMBL" id="BSYI01000006">
    <property type="protein sequence ID" value="GMG81896.1"/>
    <property type="molecule type" value="Genomic_DNA"/>
</dbReference>
<sequence>MPFRRPALALTALLAAAPAGANEFTPLLEALVDSDIRAVVQDPVLIAAIRAQNAETAGLTETEILARDQDWRAQVGTAETPLINRVLSGPAAEHLRAAAEASGGLFTEIFAMDAVGLNVAASGVTSDYWQGDEAKWQETFPTGAAHIGEIELDESTQAYQAQVSVVVRDPETGSPIGAATFGVNVELLQ</sequence>
<evidence type="ECO:0000313" key="2">
    <source>
        <dbReference type="EMBL" id="GMG81896.1"/>
    </source>
</evidence>
<comment type="caution">
    <text evidence="2">The sequence shown here is derived from an EMBL/GenBank/DDBJ whole genome shotgun (WGS) entry which is preliminary data.</text>
</comment>
<accession>A0ABQ6LHI6</accession>
<name>A0ABQ6LHI6_9RHOB</name>
<evidence type="ECO:0000256" key="1">
    <source>
        <dbReference type="SAM" id="SignalP"/>
    </source>
</evidence>
<organism evidence="2 3">
    <name type="scientific">Paralimibaculum aggregatum</name>
    <dbReference type="NCBI Taxonomy" id="3036245"/>
    <lineage>
        <taxon>Bacteria</taxon>
        <taxon>Pseudomonadati</taxon>
        <taxon>Pseudomonadota</taxon>
        <taxon>Alphaproteobacteria</taxon>
        <taxon>Rhodobacterales</taxon>
        <taxon>Paracoccaceae</taxon>
        <taxon>Paralimibaculum</taxon>
    </lineage>
</organism>
<keyword evidence="1" id="KW-0732">Signal</keyword>
<proteinExistence type="predicted"/>
<feature type="signal peptide" evidence="1">
    <location>
        <begin position="1"/>
        <end position="21"/>
    </location>
</feature>
<evidence type="ECO:0000313" key="3">
    <source>
        <dbReference type="Proteomes" id="UP001239909"/>
    </source>
</evidence>
<keyword evidence="3" id="KW-1185">Reference proteome</keyword>
<gene>
    <name evidence="2" type="ORF">LNKW23_11090</name>
</gene>
<dbReference type="Proteomes" id="UP001239909">
    <property type="component" value="Unassembled WGS sequence"/>
</dbReference>